<dbReference type="Pfam" id="PF11741">
    <property type="entry name" value="AMIN"/>
    <property type="match status" value="1"/>
</dbReference>
<evidence type="ECO:0000256" key="1">
    <source>
        <dbReference type="SAM" id="SignalP"/>
    </source>
</evidence>
<protein>
    <submittedName>
        <fullName evidence="3">AMIN domain-containing protein</fullName>
    </submittedName>
</protein>
<dbReference type="OrthoDB" id="5340273at2"/>
<dbReference type="RefSeq" id="WP_131164011.1">
    <property type="nucleotide sequence ID" value="NZ_CP076657.1"/>
</dbReference>
<evidence type="ECO:0000313" key="4">
    <source>
        <dbReference type="Proteomes" id="UP000292583"/>
    </source>
</evidence>
<name>A0A4Q9JVB6_9BACT</name>
<organism evidence="3 4">
    <name type="scientific">Campylobacter novaezeelandiae</name>
    <dbReference type="NCBI Taxonomy" id="2267891"/>
    <lineage>
        <taxon>Bacteria</taxon>
        <taxon>Pseudomonadati</taxon>
        <taxon>Campylobacterota</taxon>
        <taxon>Epsilonproteobacteria</taxon>
        <taxon>Campylobacterales</taxon>
        <taxon>Campylobacteraceae</taxon>
        <taxon>Campylobacter</taxon>
    </lineage>
</organism>
<feature type="domain" description="AMIN" evidence="2">
    <location>
        <begin position="137"/>
        <end position="219"/>
    </location>
</feature>
<dbReference type="Proteomes" id="UP000292583">
    <property type="component" value="Unassembled WGS sequence"/>
</dbReference>
<feature type="chain" id="PRO_5020528410" evidence="1">
    <location>
        <begin position="19"/>
        <end position="221"/>
    </location>
</feature>
<evidence type="ECO:0000313" key="3">
    <source>
        <dbReference type="EMBL" id="TBR81994.1"/>
    </source>
</evidence>
<keyword evidence="1" id="KW-0732">Signal</keyword>
<dbReference type="EMBL" id="QPGR01000002">
    <property type="protein sequence ID" value="TBR81994.1"/>
    <property type="molecule type" value="Genomic_DNA"/>
</dbReference>
<reference evidence="3 4" key="1">
    <citation type="submission" date="2018-07" db="EMBL/GenBank/DDBJ databases">
        <title>Campylobacter zealandensis sp. nov., isolated from birds and water in New Zealand.</title>
        <authorList>
            <person name="Wilkinson D.A."/>
            <person name="Biggs P.J."/>
            <person name="French N.P."/>
            <person name="Midwinter A.C."/>
        </authorList>
    </citation>
    <scope>NUCLEOTIDE SEQUENCE [LARGE SCALE GENOMIC DNA]</scope>
    <source>
        <strain evidence="3 4">B423b</strain>
    </source>
</reference>
<proteinExistence type="predicted"/>
<gene>
    <name evidence="3" type="ORF">DU473_01575</name>
</gene>
<dbReference type="Gene3D" id="2.60.40.3500">
    <property type="match status" value="1"/>
</dbReference>
<keyword evidence="4" id="KW-1185">Reference proteome</keyword>
<dbReference type="InterPro" id="IPR021731">
    <property type="entry name" value="AMIN_dom"/>
</dbReference>
<sequence>MKIKLLYILLFLYAFANAKNPFDIEQNLSDNIIIPESFQKEEVKFNSSARILKGVTFHYINLDGSESDLNLDINKSIDWHDRYVLTRVKAPDPSKILDVSVTIPEKNNSKSDLNTSVSIELPIQTDKIYDFIAYTTYKNKIKFSTSDEILSDFSIGNPSKIVLDFKSDNIQPTKNIRLKDSLFKRIDFGSHKGYYRLVIYLDGKYSYKIQKDSTGYIINLL</sequence>
<feature type="signal peptide" evidence="1">
    <location>
        <begin position="1"/>
        <end position="18"/>
    </location>
</feature>
<accession>A0A4Q9JVB6</accession>
<dbReference type="AlphaFoldDB" id="A0A4Q9JVB6"/>
<evidence type="ECO:0000259" key="2">
    <source>
        <dbReference type="Pfam" id="PF11741"/>
    </source>
</evidence>
<comment type="caution">
    <text evidence="3">The sequence shown here is derived from an EMBL/GenBank/DDBJ whole genome shotgun (WGS) entry which is preliminary data.</text>
</comment>